<keyword evidence="2" id="KW-1185">Reference proteome</keyword>
<comment type="caution">
    <text evidence="1">The sequence shown here is derived from an EMBL/GenBank/DDBJ whole genome shotgun (WGS) entry which is preliminary data.</text>
</comment>
<dbReference type="AlphaFoldDB" id="A0A5N5DBI8"/>
<evidence type="ECO:0000313" key="1">
    <source>
        <dbReference type="EMBL" id="KAB2575186.1"/>
    </source>
</evidence>
<evidence type="ECO:0000313" key="2">
    <source>
        <dbReference type="Proteomes" id="UP000325902"/>
    </source>
</evidence>
<reference evidence="1 2" key="1">
    <citation type="journal article" date="2019" name="Sci. Rep.">
        <title>A multi-omics analysis of the grapevine pathogen Lasiodiplodia theobromae reveals that temperature affects the expression of virulence- and pathogenicity-related genes.</title>
        <authorList>
            <person name="Felix C."/>
            <person name="Meneses R."/>
            <person name="Goncalves M.F.M."/>
            <person name="Tilleman L."/>
            <person name="Duarte A.S."/>
            <person name="Jorrin-Novo J.V."/>
            <person name="Van de Peer Y."/>
            <person name="Deforce D."/>
            <person name="Van Nieuwerburgh F."/>
            <person name="Esteves A.C."/>
            <person name="Alves A."/>
        </authorList>
    </citation>
    <scope>NUCLEOTIDE SEQUENCE [LARGE SCALE GENOMIC DNA]</scope>
    <source>
        <strain evidence="1 2">LA-SOL3</strain>
    </source>
</reference>
<dbReference type="Proteomes" id="UP000325902">
    <property type="component" value="Unassembled WGS sequence"/>
</dbReference>
<gene>
    <name evidence="1" type="ORF">DBV05_g6124</name>
</gene>
<sequence length="78" mass="9079">MVIDAEFDGLTSLHSPAEYDMGWEMDIIALPGLKGHAIRTIVNWHFVLLQRFNAFDRECFSHLESHWYSLAIALEEWS</sequence>
<name>A0A5N5DBI8_9PEZI</name>
<accession>A0A5N5DBI8</accession>
<organism evidence="1 2">
    <name type="scientific">Lasiodiplodia theobromae</name>
    <dbReference type="NCBI Taxonomy" id="45133"/>
    <lineage>
        <taxon>Eukaryota</taxon>
        <taxon>Fungi</taxon>
        <taxon>Dikarya</taxon>
        <taxon>Ascomycota</taxon>
        <taxon>Pezizomycotina</taxon>
        <taxon>Dothideomycetes</taxon>
        <taxon>Dothideomycetes incertae sedis</taxon>
        <taxon>Botryosphaeriales</taxon>
        <taxon>Botryosphaeriaceae</taxon>
        <taxon>Lasiodiplodia</taxon>
    </lineage>
</organism>
<dbReference type="EMBL" id="VCHE01000035">
    <property type="protein sequence ID" value="KAB2575186.1"/>
    <property type="molecule type" value="Genomic_DNA"/>
</dbReference>
<proteinExistence type="predicted"/>
<protein>
    <submittedName>
        <fullName evidence="1">Uncharacterized protein</fullName>
    </submittedName>
</protein>